<dbReference type="GO" id="GO:0140824">
    <property type="term" value="F:thioredoxin-dependent peroxiredoxin activity"/>
    <property type="evidence" value="ECO:0007669"/>
    <property type="project" value="UniProtKB-EC"/>
</dbReference>
<dbReference type="EMBL" id="JBHSGN010000062">
    <property type="protein sequence ID" value="MFC4673695.1"/>
    <property type="molecule type" value="Genomic_DNA"/>
</dbReference>
<dbReference type="Gene3D" id="3.40.30.10">
    <property type="entry name" value="Glutaredoxin"/>
    <property type="match status" value="1"/>
</dbReference>
<sequence length="419" mass="47044">MHKTIRLFSIQSLLLLLPSIFFAQSVSVRLPWYAGRDYYFCLPEGAKEDTIGRGKLDAGGRASVTLPRNYRGVGRLSIRKYGKIWNIVINGKEDVLMSEAPSGSPEGAGQEASPVFEGSAENSFLINSLARQNKIISEYVEVSGRPQNQSPSYVLAPPEQHMLALDNEYKTFRKEINDSPLYAARIVEILNCLSGTGSSFNVSQEGILEELRDFIVGKVDFGDLYTSGFWQPVFEVWVQTSVNDSLLLNDARHMIDRCGNDIFIRREVTQAIIRMFTKYAKDALLAELGTEYLTMPLNGQPAPEIVAGDSLFLPKHSLIVFYETGCGNCHNELEELKSKYKLLTDNNIRVITISADVDRNVFVETATGFPWVDKLCDFKGFDGENFHNYGIVGTPTFILTDREGIVRGRYAQLRELFKN</sequence>
<protein>
    <submittedName>
        <fullName evidence="2">Peroxiredoxin family protein</fullName>
        <ecNumber evidence="2">1.11.1.24</ecNumber>
    </submittedName>
</protein>
<dbReference type="PROSITE" id="PS51352">
    <property type="entry name" value="THIOREDOXIN_2"/>
    <property type="match status" value="1"/>
</dbReference>
<dbReference type="Proteomes" id="UP001596023">
    <property type="component" value="Unassembled WGS sequence"/>
</dbReference>
<gene>
    <name evidence="2" type="ORF">ACFO6W_08320</name>
</gene>
<keyword evidence="2" id="KW-0560">Oxidoreductase</keyword>
<evidence type="ECO:0000313" key="3">
    <source>
        <dbReference type="Proteomes" id="UP001596023"/>
    </source>
</evidence>
<dbReference type="EC" id="1.11.1.24" evidence="2"/>
<comment type="caution">
    <text evidence="2">The sequence shown here is derived from an EMBL/GenBank/DDBJ whole genome shotgun (WGS) entry which is preliminary data.</text>
</comment>
<dbReference type="InterPro" id="IPR013766">
    <property type="entry name" value="Thioredoxin_domain"/>
</dbReference>
<reference evidence="3" key="1">
    <citation type="journal article" date="2019" name="Int. J. Syst. Evol. Microbiol.">
        <title>The Global Catalogue of Microorganisms (GCM) 10K type strain sequencing project: providing services to taxonomists for standard genome sequencing and annotation.</title>
        <authorList>
            <consortium name="The Broad Institute Genomics Platform"/>
            <consortium name="The Broad Institute Genome Sequencing Center for Infectious Disease"/>
            <person name="Wu L."/>
            <person name="Ma J."/>
        </authorList>
    </citation>
    <scope>NUCLEOTIDE SEQUENCE [LARGE SCALE GENOMIC DNA]</scope>
    <source>
        <strain evidence="3">CCUG 66188</strain>
    </source>
</reference>
<evidence type="ECO:0000313" key="2">
    <source>
        <dbReference type="EMBL" id="MFC4673695.1"/>
    </source>
</evidence>
<dbReference type="SUPFAM" id="SSF52833">
    <property type="entry name" value="Thioredoxin-like"/>
    <property type="match status" value="1"/>
</dbReference>
<name>A0ABV9KU20_9BACT</name>
<feature type="domain" description="Thioredoxin" evidence="1">
    <location>
        <begin position="296"/>
        <end position="419"/>
    </location>
</feature>
<organism evidence="2 3">
    <name type="scientific">Dysgonomonas termitidis</name>
    <dbReference type="NCBI Taxonomy" id="1516126"/>
    <lineage>
        <taxon>Bacteria</taxon>
        <taxon>Pseudomonadati</taxon>
        <taxon>Bacteroidota</taxon>
        <taxon>Bacteroidia</taxon>
        <taxon>Bacteroidales</taxon>
        <taxon>Dysgonomonadaceae</taxon>
        <taxon>Dysgonomonas</taxon>
    </lineage>
</organism>
<evidence type="ECO:0000259" key="1">
    <source>
        <dbReference type="PROSITE" id="PS51352"/>
    </source>
</evidence>
<accession>A0ABV9KU20</accession>
<dbReference type="InterPro" id="IPR036249">
    <property type="entry name" value="Thioredoxin-like_sf"/>
</dbReference>
<proteinExistence type="predicted"/>
<dbReference type="RefSeq" id="WP_379995223.1">
    <property type="nucleotide sequence ID" value="NZ_JBHSGN010000062.1"/>
</dbReference>
<keyword evidence="3" id="KW-1185">Reference proteome</keyword>
<dbReference type="PANTHER" id="PTHR42852:SF13">
    <property type="entry name" value="PROTEIN DIPZ"/>
    <property type="match status" value="1"/>
</dbReference>
<keyword evidence="2" id="KW-0575">Peroxidase</keyword>
<dbReference type="Pfam" id="PF00578">
    <property type="entry name" value="AhpC-TSA"/>
    <property type="match status" value="1"/>
</dbReference>
<dbReference type="InterPro" id="IPR050553">
    <property type="entry name" value="Thioredoxin_ResA/DsbE_sf"/>
</dbReference>
<dbReference type="InterPro" id="IPR000866">
    <property type="entry name" value="AhpC/TSA"/>
</dbReference>
<dbReference type="PANTHER" id="PTHR42852">
    <property type="entry name" value="THIOL:DISULFIDE INTERCHANGE PROTEIN DSBE"/>
    <property type="match status" value="1"/>
</dbReference>